<accession>A0A4P6FGG5</accession>
<organism evidence="1 2">
    <name type="scientific">Agromyces protaetiae</name>
    <dbReference type="NCBI Taxonomy" id="2509455"/>
    <lineage>
        <taxon>Bacteria</taxon>
        <taxon>Bacillati</taxon>
        <taxon>Actinomycetota</taxon>
        <taxon>Actinomycetes</taxon>
        <taxon>Micrococcales</taxon>
        <taxon>Microbacteriaceae</taxon>
        <taxon>Agromyces</taxon>
    </lineage>
</organism>
<evidence type="ECO:0000313" key="1">
    <source>
        <dbReference type="EMBL" id="QAY74213.1"/>
    </source>
</evidence>
<name>A0A4P6FGG5_9MICO</name>
<dbReference type="KEGG" id="agf:ET445_13650"/>
<dbReference type="RefSeq" id="WP_129191760.1">
    <property type="nucleotide sequence ID" value="NZ_CP035491.1"/>
</dbReference>
<proteinExistence type="predicted"/>
<sequence length="65" mass="7220">MTTTTITRLPILTRIAAAVRIRRPNARTRVEPTRAELAERHALRLEAARLRDAASPSRSFVGRAG</sequence>
<evidence type="ECO:0000313" key="2">
    <source>
        <dbReference type="Proteomes" id="UP000291259"/>
    </source>
</evidence>
<dbReference type="EMBL" id="CP035491">
    <property type="protein sequence ID" value="QAY74213.1"/>
    <property type="molecule type" value="Genomic_DNA"/>
</dbReference>
<dbReference type="AlphaFoldDB" id="A0A4P6FGG5"/>
<protein>
    <submittedName>
        <fullName evidence="1">Uncharacterized protein</fullName>
    </submittedName>
</protein>
<keyword evidence="2" id="KW-1185">Reference proteome</keyword>
<gene>
    <name evidence="1" type="ORF">ET445_13650</name>
</gene>
<dbReference type="Proteomes" id="UP000291259">
    <property type="component" value="Chromosome"/>
</dbReference>
<reference evidence="1 2" key="1">
    <citation type="submission" date="2019-01" db="EMBL/GenBank/DDBJ databases">
        <title>Genome sequencing of strain FW100M-8.</title>
        <authorList>
            <person name="Heo J."/>
            <person name="Kim S.-J."/>
            <person name="Kim J.-S."/>
            <person name="Hong S.-B."/>
            <person name="Kwon S.-W."/>
        </authorList>
    </citation>
    <scope>NUCLEOTIDE SEQUENCE [LARGE SCALE GENOMIC DNA]</scope>
    <source>
        <strain evidence="1 2">FW100M-8</strain>
    </source>
</reference>